<protein>
    <submittedName>
        <fullName evidence="3">Uncharacterized protein</fullName>
    </submittedName>
</protein>
<feature type="transmembrane region" description="Helical" evidence="2">
    <location>
        <begin position="160"/>
        <end position="180"/>
    </location>
</feature>
<proteinExistence type="predicted"/>
<dbReference type="EMBL" id="UINC01002575">
    <property type="protein sequence ID" value="SUZ98129.1"/>
    <property type="molecule type" value="Genomic_DNA"/>
</dbReference>
<name>A0A381S3W4_9ZZZZ</name>
<feature type="region of interest" description="Disordered" evidence="1">
    <location>
        <begin position="1"/>
        <end position="21"/>
    </location>
</feature>
<dbReference type="AlphaFoldDB" id="A0A381S3W4"/>
<feature type="transmembrane region" description="Helical" evidence="2">
    <location>
        <begin position="90"/>
        <end position="113"/>
    </location>
</feature>
<evidence type="ECO:0000256" key="2">
    <source>
        <dbReference type="SAM" id="Phobius"/>
    </source>
</evidence>
<evidence type="ECO:0000256" key="1">
    <source>
        <dbReference type="SAM" id="MobiDB-lite"/>
    </source>
</evidence>
<keyword evidence="2" id="KW-0472">Membrane</keyword>
<keyword evidence="2" id="KW-1133">Transmembrane helix</keyword>
<organism evidence="3">
    <name type="scientific">marine metagenome</name>
    <dbReference type="NCBI Taxonomy" id="408172"/>
    <lineage>
        <taxon>unclassified sequences</taxon>
        <taxon>metagenomes</taxon>
        <taxon>ecological metagenomes</taxon>
    </lineage>
</organism>
<gene>
    <name evidence="3" type="ORF">METZ01_LOCUS50983</name>
</gene>
<sequence>MGEETTEESASGQVLPDVEPANDPETLFILESIVQRLQPKDTHHVRDMITQRGWISGALFMSSALFWWIAVKKGATKLNDAEIPASLIGAFDFEALSLIVPSLVLAATLVMVVGREKGNANFSQAGGLLVVLALFYIVEPVLLHFDDIGLDTALFASGRLVLIAIMIHFASRFMFDAMLLQWVRASMLSMGVNVFPAAEEAAYEGQADEEPPYA</sequence>
<keyword evidence="2" id="KW-0812">Transmembrane</keyword>
<feature type="transmembrane region" description="Helical" evidence="2">
    <location>
        <begin position="125"/>
        <end position="145"/>
    </location>
</feature>
<feature type="transmembrane region" description="Helical" evidence="2">
    <location>
        <begin position="53"/>
        <end position="70"/>
    </location>
</feature>
<evidence type="ECO:0000313" key="3">
    <source>
        <dbReference type="EMBL" id="SUZ98129.1"/>
    </source>
</evidence>
<reference evidence="3" key="1">
    <citation type="submission" date="2018-05" db="EMBL/GenBank/DDBJ databases">
        <authorList>
            <person name="Lanie J.A."/>
            <person name="Ng W.-L."/>
            <person name="Kazmierczak K.M."/>
            <person name="Andrzejewski T.M."/>
            <person name="Davidsen T.M."/>
            <person name="Wayne K.J."/>
            <person name="Tettelin H."/>
            <person name="Glass J.I."/>
            <person name="Rusch D."/>
            <person name="Podicherti R."/>
            <person name="Tsui H.-C.T."/>
            <person name="Winkler M.E."/>
        </authorList>
    </citation>
    <scope>NUCLEOTIDE SEQUENCE</scope>
</reference>
<accession>A0A381S3W4</accession>